<feature type="transmembrane region" description="Helical" evidence="1">
    <location>
        <begin position="94"/>
        <end position="114"/>
    </location>
</feature>
<name>A0A2Z6LU22_TRISU</name>
<sequence>MVDIKFETSGIYSVKLSYLSLIGEVQGVTVRPLAQIRALASLSKSWAPLKVVVFSYKLLQDRIPSRHNLLRRRVLATPESAICALCGLSGESSVHLFISCPVVSSAWYSVSYWLGWEYVSPRDLLGHLRLLWGWGRIGDLGVFFLWFGMLLCGPYGIGLNARWSIWWIGLNAPLGFGFLVRPWVTLAPYMSGGWNPPCAGLDRGDEYGFPVRLCFGLIRLFLPVFLF</sequence>
<dbReference type="OrthoDB" id="1436790at2759"/>
<dbReference type="AlphaFoldDB" id="A0A2Z6LU22"/>
<dbReference type="EMBL" id="DF973226">
    <property type="protein sequence ID" value="GAU21258.1"/>
    <property type="molecule type" value="Genomic_DNA"/>
</dbReference>
<feature type="transmembrane region" description="Helical" evidence="1">
    <location>
        <begin position="165"/>
        <end position="187"/>
    </location>
</feature>
<feature type="domain" description="Reverse transcriptase zinc-binding" evidence="2">
    <location>
        <begin position="43"/>
        <end position="107"/>
    </location>
</feature>
<keyword evidence="4" id="KW-1185">Reference proteome</keyword>
<feature type="transmembrane region" description="Helical" evidence="1">
    <location>
        <begin position="134"/>
        <end position="153"/>
    </location>
</feature>
<dbReference type="InterPro" id="IPR026960">
    <property type="entry name" value="RVT-Znf"/>
</dbReference>
<evidence type="ECO:0000313" key="4">
    <source>
        <dbReference type="Proteomes" id="UP000242715"/>
    </source>
</evidence>
<keyword evidence="1" id="KW-0472">Membrane</keyword>
<gene>
    <name evidence="3" type="ORF">TSUD_286680</name>
</gene>
<organism evidence="3 4">
    <name type="scientific">Trifolium subterraneum</name>
    <name type="common">Subterranean clover</name>
    <dbReference type="NCBI Taxonomy" id="3900"/>
    <lineage>
        <taxon>Eukaryota</taxon>
        <taxon>Viridiplantae</taxon>
        <taxon>Streptophyta</taxon>
        <taxon>Embryophyta</taxon>
        <taxon>Tracheophyta</taxon>
        <taxon>Spermatophyta</taxon>
        <taxon>Magnoliopsida</taxon>
        <taxon>eudicotyledons</taxon>
        <taxon>Gunneridae</taxon>
        <taxon>Pentapetalae</taxon>
        <taxon>rosids</taxon>
        <taxon>fabids</taxon>
        <taxon>Fabales</taxon>
        <taxon>Fabaceae</taxon>
        <taxon>Papilionoideae</taxon>
        <taxon>50 kb inversion clade</taxon>
        <taxon>NPAAA clade</taxon>
        <taxon>Hologalegina</taxon>
        <taxon>IRL clade</taxon>
        <taxon>Trifolieae</taxon>
        <taxon>Trifolium</taxon>
    </lineage>
</organism>
<keyword evidence="1" id="KW-0812">Transmembrane</keyword>
<evidence type="ECO:0000259" key="2">
    <source>
        <dbReference type="Pfam" id="PF13966"/>
    </source>
</evidence>
<evidence type="ECO:0000313" key="3">
    <source>
        <dbReference type="EMBL" id="GAU21258.1"/>
    </source>
</evidence>
<reference evidence="4" key="1">
    <citation type="journal article" date="2017" name="Front. Plant Sci.">
        <title>Climate Clever Clovers: New Paradigm to Reduce the Environmental Footprint of Ruminants by Breeding Low Methanogenic Forages Utilizing Haplotype Variation.</title>
        <authorList>
            <person name="Kaur P."/>
            <person name="Appels R."/>
            <person name="Bayer P.E."/>
            <person name="Keeble-Gagnere G."/>
            <person name="Wang J."/>
            <person name="Hirakawa H."/>
            <person name="Shirasawa K."/>
            <person name="Vercoe P."/>
            <person name="Stefanova K."/>
            <person name="Durmic Z."/>
            <person name="Nichols P."/>
            <person name="Revell C."/>
            <person name="Isobe S.N."/>
            <person name="Edwards D."/>
            <person name="Erskine W."/>
        </authorList>
    </citation>
    <scope>NUCLEOTIDE SEQUENCE [LARGE SCALE GENOMIC DNA]</scope>
    <source>
        <strain evidence="4">cv. Daliak</strain>
    </source>
</reference>
<dbReference type="Pfam" id="PF13966">
    <property type="entry name" value="zf-RVT"/>
    <property type="match status" value="1"/>
</dbReference>
<protein>
    <recommendedName>
        <fullName evidence="2">Reverse transcriptase zinc-binding domain-containing protein</fullName>
    </recommendedName>
</protein>
<accession>A0A2Z6LU22</accession>
<dbReference type="Proteomes" id="UP000242715">
    <property type="component" value="Unassembled WGS sequence"/>
</dbReference>
<proteinExistence type="predicted"/>
<keyword evidence="1" id="KW-1133">Transmembrane helix</keyword>
<evidence type="ECO:0000256" key="1">
    <source>
        <dbReference type="SAM" id="Phobius"/>
    </source>
</evidence>